<dbReference type="AlphaFoldDB" id="A0A1V8SMK7"/>
<evidence type="ECO:0000313" key="2">
    <source>
        <dbReference type="EMBL" id="OQO00248.1"/>
    </source>
</evidence>
<organism evidence="2 3">
    <name type="scientific">Cryoendolithus antarcticus</name>
    <dbReference type="NCBI Taxonomy" id="1507870"/>
    <lineage>
        <taxon>Eukaryota</taxon>
        <taxon>Fungi</taxon>
        <taxon>Dikarya</taxon>
        <taxon>Ascomycota</taxon>
        <taxon>Pezizomycotina</taxon>
        <taxon>Dothideomycetes</taxon>
        <taxon>Dothideomycetidae</taxon>
        <taxon>Cladosporiales</taxon>
        <taxon>Cladosporiaceae</taxon>
        <taxon>Cryoendolithus</taxon>
    </lineage>
</organism>
<protein>
    <submittedName>
        <fullName evidence="2">Uncharacterized protein</fullName>
    </submittedName>
</protein>
<keyword evidence="1" id="KW-0732">Signal</keyword>
<gene>
    <name evidence="2" type="ORF">B0A48_14035</name>
</gene>
<sequence length="209" mass="23412">MHSNLSLRMHALPLELFALIEDLVLDPDDTGNPRVISVDNVWCPPFVHQLNTATRRTHTAAYYATHIFDFSGQADTTTGVELCARWLKHLPRSSQAKIRHIRIAASYDLPPSPPLDCSNLWNRILQCPNEKSVRLDLNVFQPVTCRRLVDWTSRQAVKIGLLLTEESLSRFIWENGGLAMAHARAYGDEGAVVWSGWGGKRGVGACQLL</sequence>
<feature type="chain" id="PRO_5012731954" evidence="1">
    <location>
        <begin position="19"/>
        <end position="209"/>
    </location>
</feature>
<evidence type="ECO:0000313" key="3">
    <source>
        <dbReference type="Proteomes" id="UP000192596"/>
    </source>
</evidence>
<dbReference type="Proteomes" id="UP000192596">
    <property type="component" value="Unassembled WGS sequence"/>
</dbReference>
<dbReference type="EMBL" id="NAJO01000036">
    <property type="protein sequence ID" value="OQO00248.1"/>
    <property type="molecule type" value="Genomic_DNA"/>
</dbReference>
<dbReference type="InParanoid" id="A0A1V8SMK7"/>
<comment type="caution">
    <text evidence="2">The sequence shown here is derived from an EMBL/GenBank/DDBJ whole genome shotgun (WGS) entry which is preliminary data.</text>
</comment>
<accession>A0A1V8SMK7</accession>
<keyword evidence="3" id="KW-1185">Reference proteome</keyword>
<reference evidence="3" key="1">
    <citation type="submission" date="2017-03" db="EMBL/GenBank/DDBJ databases">
        <title>Genomes of endolithic fungi from Antarctica.</title>
        <authorList>
            <person name="Coleine C."/>
            <person name="Masonjones S."/>
            <person name="Stajich J.E."/>
        </authorList>
    </citation>
    <scope>NUCLEOTIDE SEQUENCE [LARGE SCALE GENOMIC DNA]</scope>
    <source>
        <strain evidence="3">CCFEE 5527</strain>
    </source>
</reference>
<evidence type="ECO:0000256" key="1">
    <source>
        <dbReference type="SAM" id="SignalP"/>
    </source>
</evidence>
<name>A0A1V8SMK7_9PEZI</name>
<feature type="signal peptide" evidence="1">
    <location>
        <begin position="1"/>
        <end position="18"/>
    </location>
</feature>
<proteinExistence type="predicted"/>